<name>A0A1I2W3K0_9BACT</name>
<dbReference type="Proteomes" id="UP000198724">
    <property type="component" value="Unassembled WGS sequence"/>
</dbReference>
<proteinExistence type="predicted"/>
<reference evidence="2" key="1">
    <citation type="submission" date="2016-10" db="EMBL/GenBank/DDBJ databases">
        <authorList>
            <person name="Varghese N."/>
            <person name="Submissions S."/>
        </authorList>
    </citation>
    <scope>NUCLEOTIDE SEQUENCE [LARGE SCALE GENOMIC DNA]</scope>
    <source>
        <strain evidence="2">LP51</strain>
    </source>
</reference>
<sequence length="187" mass="20843">MMMEQPLPEPILFHPLKHHLGFLKDFAAQSIAWPEPELIRTFKRIGGSQLDLYIGPLSPLQIAGEVILYLQQQCLLMPEEYQSYLGAGGYRLCSLSDGSAWTLRWGVHAGRHVHLHPGRYSLHTLRVKANHLKTALAVAIASIKYNQPVTLPLLNQVRAGWLALPPVPGYTSEEGLGKVLELVLNKV</sequence>
<gene>
    <name evidence="1" type="ORF">SAMN05421739_104475</name>
</gene>
<accession>A0A1I2W3K0</accession>
<evidence type="ECO:0000313" key="1">
    <source>
        <dbReference type="EMBL" id="SFG95207.1"/>
    </source>
</evidence>
<evidence type="ECO:0000313" key="2">
    <source>
        <dbReference type="Proteomes" id="UP000198724"/>
    </source>
</evidence>
<keyword evidence="2" id="KW-1185">Reference proteome</keyword>
<organism evidence="1 2">
    <name type="scientific">Pontibacter chinhatensis</name>
    <dbReference type="NCBI Taxonomy" id="1436961"/>
    <lineage>
        <taxon>Bacteria</taxon>
        <taxon>Pseudomonadati</taxon>
        <taxon>Bacteroidota</taxon>
        <taxon>Cytophagia</taxon>
        <taxon>Cytophagales</taxon>
        <taxon>Hymenobacteraceae</taxon>
        <taxon>Pontibacter</taxon>
    </lineage>
</organism>
<dbReference type="RefSeq" id="WP_245756225.1">
    <property type="nucleotide sequence ID" value="NZ_FOOT01000004.1"/>
</dbReference>
<dbReference type="AlphaFoldDB" id="A0A1I2W3K0"/>
<protein>
    <submittedName>
        <fullName evidence="1">Uncharacterized protein</fullName>
    </submittedName>
</protein>
<dbReference type="EMBL" id="FOOT01000004">
    <property type="protein sequence ID" value="SFG95207.1"/>
    <property type="molecule type" value="Genomic_DNA"/>
</dbReference>